<reference evidence="3" key="1">
    <citation type="journal article" date="2013" name="Genetics">
        <title>The draft genome and transcriptome of Panagrellus redivivus are shaped by the harsh demands of a free-living lifestyle.</title>
        <authorList>
            <person name="Srinivasan J."/>
            <person name="Dillman A.R."/>
            <person name="Macchietto M.G."/>
            <person name="Heikkinen L."/>
            <person name="Lakso M."/>
            <person name="Fracchia K.M."/>
            <person name="Antoshechkin I."/>
            <person name="Mortazavi A."/>
            <person name="Wong G."/>
            <person name="Sternberg P.W."/>
        </authorList>
    </citation>
    <scope>NUCLEOTIDE SEQUENCE [LARGE SCALE GENOMIC DNA]</scope>
    <source>
        <strain evidence="3">MT8872</strain>
    </source>
</reference>
<protein>
    <submittedName>
        <fullName evidence="4">Transmembrane protein</fullName>
    </submittedName>
</protein>
<keyword evidence="2" id="KW-0812">Transmembrane</keyword>
<dbReference type="WBParaSite" id="Pan_g12904.t1">
    <property type="protein sequence ID" value="Pan_g12904.t1"/>
    <property type="gene ID" value="Pan_g12904"/>
</dbReference>
<proteinExistence type="predicted"/>
<evidence type="ECO:0000256" key="1">
    <source>
        <dbReference type="SAM" id="MobiDB-lite"/>
    </source>
</evidence>
<reference evidence="4" key="2">
    <citation type="submission" date="2020-10" db="UniProtKB">
        <authorList>
            <consortium name="WormBaseParasite"/>
        </authorList>
    </citation>
    <scope>IDENTIFICATION</scope>
</reference>
<feature type="transmembrane region" description="Helical" evidence="2">
    <location>
        <begin position="115"/>
        <end position="139"/>
    </location>
</feature>
<accession>A0A7E4UVI4</accession>
<feature type="transmembrane region" description="Helical" evidence="2">
    <location>
        <begin position="9"/>
        <end position="29"/>
    </location>
</feature>
<feature type="region of interest" description="Disordered" evidence="1">
    <location>
        <begin position="193"/>
        <end position="238"/>
    </location>
</feature>
<feature type="transmembrane region" description="Helical" evidence="2">
    <location>
        <begin position="41"/>
        <end position="59"/>
    </location>
</feature>
<sequence length="238" mass="26712">MRFTDEEHLVFKISTLVILCYTVITALFASPTGDILETPYFWLYFFAILHFFVHVLNCCEFDTVWQPLICIITSICMAACGLLMLFFPRGLELQCRGFIAPDCFGWDLIEKHPQVFGALCTQIMMQFGSAVFLLSFVLLRPCLSSQQEQPEEPGVPLQIMPAIEAPFHPIAFAPPDLPPPRSRWPYNFLSQLRGLDPTSTATNTSPSESVPEEQSPDESSPDGEPVPAIESSYLPQDN</sequence>
<name>A0A7E4UVI4_PANRE</name>
<organism evidence="3 4">
    <name type="scientific">Panagrellus redivivus</name>
    <name type="common">Microworm</name>
    <dbReference type="NCBI Taxonomy" id="6233"/>
    <lineage>
        <taxon>Eukaryota</taxon>
        <taxon>Metazoa</taxon>
        <taxon>Ecdysozoa</taxon>
        <taxon>Nematoda</taxon>
        <taxon>Chromadorea</taxon>
        <taxon>Rhabditida</taxon>
        <taxon>Tylenchina</taxon>
        <taxon>Panagrolaimomorpha</taxon>
        <taxon>Panagrolaimoidea</taxon>
        <taxon>Panagrolaimidae</taxon>
        <taxon>Panagrellus</taxon>
    </lineage>
</organism>
<keyword evidence="2" id="KW-1133">Transmembrane helix</keyword>
<dbReference type="Proteomes" id="UP000492821">
    <property type="component" value="Unassembled WGS sequence"/>
</dbReference>
<feature type="compositionally biased region" description="Acidic residues" evidence="1">
    <location>
        <begin position="210"/>
        <end position="221"/>
    </location>
</feature>
<feature type="transmembrane region" description="Helical" evidence="2">
    <location>
        <begin position="68"/>
        <end position="87"/>
    </location>
</feature>
<evidence type="ECO:0000256" key="2">
    <source>
        <dbReference type="SAM" id="Phobius"/>
    </source>
</evidence>
<evidence type="ECO:0000313" key="3">
    <source>
        <dbReference type="Proteomes" id="UP000492821"/>
    </source>
</evidence>
<dbReference type="AlphaFoldDB" id="A0A7E4UVI4"/>
<evidence type="ECO:0000313" key="4">
    <source>
        <dbReference type="WBParaSite" id="Pan_g12904.t1"/>
    </source>
</evidence>
<keyword evidence="3" id="KW-1185">Reference proteome</keyword>
<keyword evidence="2" id="KW-0472">Membrane</keyword>